<keyword evidence="1" id="KW-0472">Membrane</keyword>
<dbReference type="KEGG" id="boz:DBV39_06345"/>
<feature type="transmembrane region" description="Helical" evidence="1">
    <location>
        <begin position="179"/>
        <end position="199"/>
    </location>
</feature>
<keyword evidence="3" id="KW-1185">Reference proteome</keyword>
<accession>A0A2R4XHV2</accession>
<dbReference type="Pfam" id="PF06532">
    <property type="entry name" value="NrsF"/>
    <property type="match status" value="1"/>
</dbReference>
<dbReference type="InterPro" id="IPR009495">
    <property type="entry name" value="NrsF"/>
</dbReference>
<organism evidence="2 3">
    <name type="scientific">Orrella marina</name>
    <dbReference type="NCBI Taxonomy" id="2163011"/>
    <lineage>
        <taxon>Bacteria</taxon>
        <taxon>Pseudomonadati</taxon>
        <taxon>Pseudomonadota</taxon>
        <taxon>Betaproteobacteria</taxon>
        <taxon>Burkholderiales</taxon>
        <taxon>Alcaligenaceae</taxon>
        <taxon>Orrella</taxon>
    </lineage>
</organism>
<feature type="transmembrane region" description="Helical" evidence="1">
    <location>
        <begin position="140"/>
        <end position="167"/>
    </location>
</feature>
<dbReference type="AlphaFoldDB" id="A0A2R4XHV2"/>
<evidence type="ECO:0000313" key="2">
    <source>
        <dbReference type="EMBL" id="AWB33386.1"/>
    </source>
</evidence>
<feature type="transmembrane region" description="Helical" evidence="1">
    <location>
        <begin position="84"/>
        <end position="102"/>
    </location>
</feature>
<sequence length="211" mass="22129">MRQSGRADKQKDKQANNGGQILMRTDSFAEFLARGTESAPRHVVARRLGPGVLVGVAVSVALALLVVGPLPATVFASPAPWIKLAYVICLFVPALVLMAGLARPLSRSLWPLVSVAVVFACMMAWGSLELLGAAQSDRSAILFGQTWLICPWMVLGLSVPALASLLWAVRGLAATRLRLASAGAGFLAGSAGALGYSLVCPESSVMFVAIW</sequence>
<dbReference type="EMBL" id="CP028901">
    <property type="protein sequence ID" value="AWB33386.1"/>
    <property type="molecule type" value="Genomic_DNA"/>
</dbReference>
<evidence type="ECO:0000256" key="1">
    <source>
        <dbReference type="SAM" id="Phobius"/>
    </source>
</evidence>
<evidence type="ECO:0000313" key="3">
    <source>
        <dbReference type="Proteomes" id="UP000244571"/>
    </source>
</evidence>
<gene>
    <name evidence="2" type="ORF">DBV39_06345</name>
</gene>
<protein>
    <submittedName>
        <fullName evidence="2">DUF1109 domain-containing protein</fullName>
    </submittedName>
</protein>
<name>A0A2R4XHV2_9BURK</name>
<reference evidence="2 3" key="1">
    <citation type="submission" date="2018-04" db="EMBL/GenBank/DDBJ databases">
        <title>Bordetella sp. HZ20 isolated from seawater.</title>
        <authorList>
            <person name="Sun C."/>
        </authorList>
    </citation>
    <scope>NUCLEOTIDE SEQUENCE [LARGE SCALE GENOMIC DNA]</scope>
    <source>
        <strain evidence="2 3">HZ20</strain>
    </source>
</reference>
<feature type="transmembrane region" description="Helical" evidence="1">
    <location>
        <begin position="51"/>
        <end position="72"/>
    </location>
</feature>
<dbReference type="Proteomes" id="UP000244571">
    <property type="component" value="Chromosome"/>
</dbReference>
<proteinExistence type="predicted"/>
<keyword evidence="1" id="KW-0812">Transmembrane</keyword>
<feature type="transmembrane region" description="Helical" evidence="1">
    <location>
        <begin position="109"/>
        <end position="128"/>
    </location>
</feature>
<keyword evidence="1" id="KW-1133">Transmembrane helix</keyword>